<dbReference type="RefSeq" id="WP_163651349.1">
    <property type="nucleotide sequence ID" value="NZ_JAAGRN010000001.1"/>
</dbReference>
<keyword evidence="2" id="KW-0238">DNA-binding</keyword>
<feature type="domain" description="HTH iclR-type" evidence="4">
    <location>
        <begin position="13"/>
        <end position="73"/>
    </location>
</feature>
<dbReference type="InterPro" id="IPR014757">
    <property type="entry name" value="Tscrpt_reg_IclR_C"/>
</dbReference>
<reference evidence="6" key="1">
    <citation type="submission" date="2020-02" db="EMBL/GenBank/DDBJ databases">
        <authorList>
            <person name="Chen W.-M."/>
        </authorList>
    </citation>
    <scope>NUCLEOTIDE SEQUENCE</scope>
    <source>
        <strain evidence="6">NBD-18</strain>
    </source>
</reference>
<dbReference type="GO" id="GO:0003677">
    <property type="term" value="F:DNA binding"/>
    <property type="evidence" value="ECO:0007669"/>
    <property type="project" value="UniProtKB-KW"/>
</dbReference>
<dbReference type="PANTHER" id="PTHR30136">
    <property type="entry name" value="HELIX-TURN-HELIX TRANSCRIPTIONAL REGULATOR, ICLR FAMILY"/>
    <property type="match status" value="1"/>
</dbReference>
<evidence type="ECO:0000256" key="1">
    <source>
        <dbReference type="ARBA" id="ARBA00023015"/>
    </source>
</evidence>
<dbReference type="PANTHER" id="PTHR30136:SF35">
    <property type="entry name" value="HTH-TYPE TRANSCRIPTIONAL REGULATOR RV1719"/>
    <property type="match status" value="1"/>
</dbReference>
<dbReference type="InterPro" id="IPR005471">
    <property type="entry name" value="Tscrpt_reg_IclR_N"/>
</dbReference>
<evidence type="ECO:0000259" key="4">
    <source>
        <dbReference type="PROSITE" id="PS51077"/>
    </source>
</evidence>
<gene>
    <name evidence="6" type="ORF">G3I67_02390</name>
</gene>
<accession>A0A6B2QUN8</accession>
<organism evidence="6">
    <name type="scientific">Sheuella amnicola</name>
    <dbReference type="NCBI Taxonomy" id="2707330"/>
    <lineage>
        <taxon>Bacteria</taxon>
        <taxon>Pseudomonadati</taxon>
        <taxon>Pseudomonadota</taxon>
        <taxon>Betaproteobacteria</taxon>
        <taxon>Burkholderiales</taxon>
        <taxon>Alcaligenaceae</taxon>
        <taxon>Sheuella</taxon>
    </lineage>
</organism>
<dbReference type="SMART" id="SM00346">
    <property type="entry name" value="HTH_ICLR"/>
    <property type="match status" value="1"/>
</dbReference>
<sequence>MPKKSLESSKASTMAPQRVMRILEALAAHREGLTLTQLAVQTELPKTSLFSLLHSLSEAGYVVNQDKTHRLGPEAFRIAALIHRIDSFPGNVHDLLEQFQQDSGETVMIGTPTEDWMNLVYVDVVESNSSLRFSIKVGAYRPLYSTTVGKILLAYATPEQQARYFEHTELIAINSNTTTDAAALKHELEQARMQGYIFSSGSVEGATGLAAPILNTQGKVIAALGTAGPSERFKNQQKKLIELVTNCAETMSRKIGYGGKWLTLKP</sequence>
<dbReference type="Pfam" id="PF09339">
    <property type="entry name" value="HTH_IclR"/>
    <property type="match status" value="1"/>
</dbReference>
<dbReference type="InterPro" id="IPR050707">
    <property type="entry name" value="HTH_MetabolicPath_Reg"/>
</dbReference>
<feature type="domain" description="IclR-ED" evidence="5">
    <location>
        <begin position="74"/>
        <end position="257"/>
    </location>
</feature>
<evidence type="ECO:0000259" key="5">
    <source>
        <dbReference type="PROSITE" id="PS51078"/>
    </source>
</evidence>
<dbReference type="PROSITE" id="PS51077">
    <property type="entry name" value="HTH_ICLR"/>
    <property type="match status" value="1"/>
</dbReference>
<dbReference type="GO" id="GO:0045892">
    <property type="term" value="P:negative regulation of DNA-templated transcription"/>
    <property type="evidence" value="ECO:0007669"/>
    <property type="project" value="TreeGrafter"/>
</dbReference>
<dbReference type="SUPFAM" id="SSF55781">
    <property type="entry name" value="GAF domain-like"/>
    <property type="match status" value="1"/>
</dbReference>
<dbReference type="InterPro" id="IPR036390">
    <property type="entry name" value="WH_DNA-bd_sf"/>
</dbReference>
<proteinExistence type="predicted"/>
<name>A0A6B2QUN8_9BURK</name>
<keyword evidence="1" id="KW-0805">Transcription regulation</keyword>
<dbReference type="AlphaFoldDB" id="A0A6B2QUN8"/>
<dbReference type="Gene3D" id="3.30.450.40">
    <property type="match status" value="1"/>
</dbReference>
<dbReference type="SUPFAM" id="SSF46785">
    <property type="entry name" value="Winged helix' DNA-binding domain"/>
    <property type="match status" value="1"/>
</dbReference>
<evidence type="ECO:0000313" key="6">
    <source>
        <dbReference type="EMBL" id="NDY82070.1"/>
    </source>
</evidence>
<evidence type="ECO:0000256" key="2">
    <source>
        <dbReference type="ARBA" id="ARBA00023125"/>
    </source>
</evidence>
<dbReference type="InterPro" id="IPR029016">
    <property type="entry name" value="GAF-like_dom_sf"/>
</dbReference>
<dbReference type="InterPro" id="IPR036388">
    <property type="entry name" value="WH-like_DNA-bd_sf"/>
</dbReference>
<evidence type="ECO:0000256" key="3">
    <source>
        <dbReference type="ARBA" id="ARBA00023163"/>
    </source>
</evidence>
<dbReference type="EMBL" id="JAAGRN010000001">
    <property type="protein sequence ID" value="NDY82070.1"/>
    <property type="molecule type" value="Genomic_DNA"/>
</dbReference>
<dbReference type="Gene3D" id="1.10.10.10">
    <property type="entry name" value="Winged helix-like DNA-binding domain superfamily/Winged helix DNA-binding domain"/>
    <property type="match status" value="1"/>
</dbReference>
<dbReference type="PROSITE" id="PS51078">
    <property type="entry name" value="ICLR_ED"/>
    <property type="match status" value="1"/>
</dbReference>
<protein>
    <submittedName>
        <fullName evidence="6">IclR family transcriptional regulator</fullName>
    </submittedName>
</protein>
<dbReference type="Pfam" id="PF01614">
    <property type="entry name" value="IclR_C"/>
    <property type="match status" value="1"/>
</dbReference>
<comment type="caution">
    <text evidence="6">The sequence shown here is derived from an EMBL/GenBank/DDBJ whole genome shotgun (WGS) entry which is preliminary data.</text>
</comment>
<keyword evidence="3" id="KW-0804">Transcription</keyword>
<dbReference type="GO" id="GO:0003700">
    <property type="term" value="F:DNA-binding transcription factor activity"/>
    <property type="evidence" value="ECO:0007669"/>
    <property type="project" value="TreeGrafter"/>
</dbReference>